<sequence>MTEAEIFFTKLIEKIPNAQAGKMFGALCMKMPNGKSGAMFWKDHIVVNRNKYLILLRAKEST</sequence>
<comment type="caution">
    <text evidence="1">The sequence shown here is derived from an EMBL/GenBank/DDBJ whole genome shotgun (WGS) entry which is preliminary data.</text>
</comment>
<dbReference type="RefSeq" id="WP_092724438.1">
    <property type="nucleotide sequence ID" value="NZ_FNNO01000011.1"/>
</dbReference>
<organism evidence="1 2">
    <name type="scientific">Hydrobacter penzbergensis</name>
    <dbReference type="NCBI Taxonomy" id="1235997"/>
    <lineage>
        <taxon>Bacteria</taxon>
        <taxon>Pseudomonadati</taxon>
        <taxon>Bacteroidota</taxon>
        <taxon>Chitinophagia</taxon>
        <taxon>Chitinophagales</taxon>
        <taxon>Chitinophagaceae</taxon>
        <taxon>Hydrobacter</taxon>
    </lineage>
</organism>
<accession>A0A8X8IGP2</accession>
<dbReference type="Proteomes" id="UP000198711">
    <property type="component" value="Unassembled WGS sequence"/>
</dbReference>
<evidence type="ECO:0000313" key="1">
    <source>
        <dbReference type="EMBL" id="SDX21716.1"/>
    </source>
</evidence>
<proteinExistence type="predicted"/>
<protein>
    <submittedName>
        <fullName evidence="1">Uncharacterized protein</fullName>
    </submittedName>
</protein>
<reference evidence="1 2" key="1">
    <citation type="submission" date="2016-10" db="EMBL/GenBank/DDBJ databases">
        <authorList>
            <person name="Varghese N."/>
            <person name="Submissions S."/>
        </authorList>
    </citation>
    <scope>NUCLEOTIDE SEQUENCE [LARGE SCALE GENOMIC DNA]</scope>
    <source>
        <strain evidence="1 2">DSM 25353</strain>
    </source>
</reference>
<dbReference type="EMBL" id="FNNO01000011">
    <property type="protein sequence ID" value="SDX21716.1"/>
    <property type="molecule type" value="Genomic_DNA"/>
</dbReference>
<name>A0A8X8IGP2_9BACT</name>
<gene>
    <name evidence="1" type="ORF">SAMN05444410_11124</name>
</gene>
<dbReference type="AlphaFoldDB" id="A0A8X8IGP2"/>
<keyword evidence="2" id="KW-1185">Reference proteome</keyword>
<evidence type="ECO:0000313" key="2">
    <source>
        <dbReference type="Proteomes" id="UP000198711"/>
    </source>
</evidence>